<dbReference type="KEGG" id="spzr:G5C33_12445"/>
<sequence>MKQSSPADAVAGFARSPVSALAHFSGDMAAVTPQPLARWVRLGPLLANRSRADNDEGIANPS</sequence>
<organism evidence="1 2">
    <name type="scientific">Stakelama tenebrarum</name>
    <dbReference type="NCBI Taxonomy" id="2711215"/>
    <lineage>
        <taxon>Bacteria</taxon>
        <taxon>Pseudomonadati</taxon>
        <taxon>Pseudomonadota</taxon>
        <taxon>Alphaproteobacteria</taxon>
        <taxon>Sphingomonadales</taxon>
        <taxon>Sphingomonadaceae</taxon>
        <taxon>Stakelama</taxon>
    </lineage>
</organism>
<keyword evidence="2" id="KW-1185">Reference proteome</keyword>
<dbReference type="EMBL" id="CP049109">
    <property type="protein sequence ID" value="QIG80510.1"/>
    <property type="molecule type" value="Genomic_DNA"/>
</dbReference>
<reference evidence="1 2" key="1">
    <citation type="submission" date="2020-02" db="EMBL/GenBank/DDBJ databases">
        <authorList>
            <person name="Zheng R.K."/>
            <person name="Sun C.M."/>
        </authorList>
    </citation>
    <scope>NUCLEOTIDE SEQUENCE [LARGE SCALE GENOMIC DNA]</scope>
    <source>
        <strain evidence="2">zrk23</strain>
    </source>
</reference>
<gene>
    <name evidence="1" type="ORF">G5C33_12445</name>
</gene>
<evidence type="ECO:0000313" key="2">
    <source>
        <dbReference type="Proteomes" id="UP000501568"/>
    </source>
</evidence>
<dbReference type="Proteomes" id="UP000501568">
    <property type="component" value="Chromosome"/>
</dbReference>
<name>A0A6G6Y6G9_9SPHN</name>
<proteinExistence type="predicted"/>
<dbReference type="AlphaFoldDB" id="A0A6G6Y6G9"/>
<protein>
    <submittedName>
        <fullName evidence="1">Uncharacterized protein</fullName>
    </submittedName>
</protein>
<accession>A0A6G6Y6G9</accession>
<dbReference type="RefSeq" id="WP_165327516.1">
    <property type="nucleotide sequence ID" value="NZ_CP049109.1"/>
</dbReference>
<evidence type="ECO:0000313" key="1">
    <source>
        <dbReference type="EMBL" id="QIG80510.1"/>
    </source>
</evidence>